<evidence type="ECO:0000313" key="1">
    <source>
        <dbReference type="EMBL" id="JAH31595.1"/>
    </source>
</evidence>
<accession>A0A0E9RT23</accession>
<reference evidence="1" key="2">
    <citation type="journal article" date="2015" name="Fish Shellfish Immunol.">
        <title>Early steps in the European eel (Anguilla anguilla)-Vibrio vulnificus interaction in the gills: Role of the RtxA13 toxin.</title>
        <authorList>
            <person name="Callol A."/>
            <person name="Pajuelo D."/>
            <person name="Ebbesson L."/>
            <person name="Teles M."/>
            <person name="MacKenzie S."/>
            <person name="Amaro C."/>
        </authorList>
    </citation>
    <scope>NUCLEOTIDE SEQUENCE</scope>
</reference>
<dbReference type="AlphaFoldDB" id="A0A0E9RT23"/>
<organism evidence="1">
    <name type="scientific">Anguilla anguilla</name>
    <name type="common">European freshwater eel</name>
    <name type="synonym">Muraena anguilla</name>
    <dbReference type="NCBI Taxonomy" id="7936"/>
    <lineage>
        <taxon>Eukaryota</taxon>
        <taxon>Metazoa</taxon>
        <taxon>Chordata</taxon>
        <taxon>Craniata</taxon>
        <taxon>Vertebrata</taxon>
        <taxon>Euteleostomi</taxon>
        <taxon>Actinopterygii</taxon>
        <taxon>Neopterygii</taxon>
        <taxon>Teleostei</taxon>
        <taxon>Anguilliformes</taxon>
        <taxon>Anguillidae</taxon>
        <taxon>Anguilla</taxon>
    </lineage>
</organism>
<sequence length="25" mass="3235">MRLDAHIRFDLFWAHWHMFALRVKH</sequence>
<name>A0A0E9RT23_ANGAN</name>
<dbReference type="EMBL" id="GBXM01076982">
    <property type="protein sequence ID" value="JAH31595.1"/>
    <property type="molecule type" value="Transcribed_RNA"/>
</dbReference>
<proteinExistence type="predicted"/>
<protein>
    <submittedName>
        <fullName evidence="1">Uncharacterized protein</fullName>
    </submittedName>
</protein>
<reference evidence="1" key="1">
    <citation type="submission" date="2014-11" db="EMBL/GenBank/DDBJ databases">
        <authorList>
            <person name="Amaro Gonzalez C."/>
        </authorList>
    </citation>
    <scope>NUCLEOTIDE SEQUENCE</scope>
</reference>